<evidence type="ECO:0000313" key="1">
    <source>
        <dbReference type="EMBL" id="XAH75798.1"/>
    </source>
</evidence>
<evidence type="ECO:0000313" key="2">
    <source>
        <dbReference type="Proteomes" id="UP001451571"/>
    </source>
</evidence>
<reference evidence="1 2" key="1">
    <citation type="submission" date="2024-02" db="EMBL/GenBank/DDBJ databases">
        <title>Bacterial strain from lacustrine sediment.</title>
        <authorList>
            <person name="Petit C."/>
            <person name="Fadhlaoui K."/>
        </authorList>
    </citation>
    <scope>NUCLEOTIDE SEQUENCE [LARGE SCALE GENOMIC DNA]</scope>
    <source>
        <strain evidence="1 2">IPX-CK</strain>
    </source>
</reference>
<proteinExistence type="predicted"/>
<dbReference type="EMBL" id="CP146256">
    <property type="protein sequence ID" value="XAH75798.1"/>
    <property type="molecule type" value="Genomic_DNA"/>
</dbReference>
<name>A0ABZ3EZV1_9FIRM</name>
<gene>
    <name evidence="1" type="ORF">V6984_08610</name>
</gene>
<keyword evidence="2" id="KW-1185">Reference proteome</keyword>
<organism evidence="1 2">
    <name type="scientific">Kineothrix sedimenti</name>
    <dbReference type="NCBI Taxonomy" id="3123317"/>
    <lineage>
        <taxon>Bacteria</taxon>
        <taxon>Bacillati</taxon>
        <taxon>Bacillota</taxon>
        <taxon>Clostridia</taxon>
        <taxon>Lachnospirales</taxon>
        <taxon>Lachnospiraceae</taxon>
        <taxon>Kineothrix</taxon>
    </lineage>
</organism>
<accession>A0ABZ3EZV1</accession>
<dbReference type="Proteomes" id="UP001451571">
    <property type="component" value="Chromosome"/>
</dbReference>
<sequence length="120" mass="13573">MIIIDDFITANASSYTHEYSNFPYSLITQHNFKDADDSVASLINEINGYKERGLFELASKTIKENEDVLAQYSLGGAETINTIEEEIRNGQIMTIQKSQLIYSDDDEPEIMAKEDIWIGA</sequence>
<dbReference type="RefSeq" id="WP_342759372.1">
    <property type="nucleotide sequence ID" value="NZ_CP146256.1"/>
</dbReference>
<protein>
    <submittedName>
        <fullName evidence="1">Uncharacterized protein</fullName>
    </submittedName>
</protein>